<evidence type="ECO:0000256" key="4">
    <source>
        <dbReference type="ARBA" id="ARBA00023002"/>
    </source>
</evidence>
<dbReference type="InterPro" id="IPR036249">
    <property type="entry name" value="Thioredoxin-like_sf"/>
</dbReference>
<keyword evidence="13" id="KW-1185">Reference proteome</keyword>
<accession>A0ABR1JZE5</accession>
<protein>
    <recommendedName>
        <fullName evidence="1">thioredoxin-dependent peroxiredoxin</fullName>
        <ecNumber evidence="1">1.11.1.24</ecNumber>
    </recommendedName>
    <alternativeName>
        <fullName evidence="7">Thioredoxin peroxidase</fullName>
    </alternativeName>
</protein>
<evidence type="ECO:0000256" key="1">
    <source>
        <dbReference type="ARBA" id="ARBA00013017"/>
    </source>
</evidence>
<evidence type="ECO:0000256" key="6">
    <source>
        <dbReference type="ARBA" id="ARBA00023284"/>
    </source>
</evidence>
<keyword evidence="3" id="KW-0049">Antioxidant</keyword>
<evidence type="ECO:0000259" key="11">
    <source>
        <dbReference type="PROSITE" id="PS51352"/>
    </source>
</evidence>
<evidence type="ECO:0000256" key="3">
    <source>
        <dbReference type="ARBA" id="ARBA00022862"/>
    </source>
</evidence>
<comment type="caution">
    <text evidence="12">The sequence shown here is derived from an EMBL/GenBank/DDBJ whole genome shotgun (WGS) entry which is preliminary data.</text>
</comment>
<reference evidence="12 13" key="1">
    <citation type="submission" date="2024-01" db="EMBL/GenBank/DDBJ databases">
        <title>A draft genome for the cacao thread blight pathogen Marasmiellus scandens.</title>
        <authorList>
            <person name="Baruah I.K."/>
            <person name="Leung J."/>
            <person name="Bukari Y."/>
            <person name="Amoako-Attah I."/>
            <person name="Meinhardt L.W."/>
            <person name="Bailey B.A."/>
            <person name="Cohen S.P."/>
        </authorList>
    </citation>
    <scope>NUCLEOTIDE SEQUENCE [LARGE SCALE GENOMIC DNA]</scope>
    <source>
        <strain evidence="12 13">GH-19</strain>
    </source>
</reference>
<sequence length="179" mass="19757">MSWQSLKDKLAPSFTLPNYNGESYTVSPGKDGIPLVLFFYPRSGSFGCTKEACQFRDALAEKETFMNDKVRVVGISQDAVEKQKQFVEQHKLPYPVLSDSNGEARKAYHVGKGLLGLVEGRVTFIIDKSGMLRDAFESTMNYSAHVKFVTRWLSKLEKGNDTTESAPAPEAAATPATPV</sequence>
<dbReference type="EMBL" id="JBANRG010000003">
    <property type="protein sequence ID" value="KAK7469183.1"/>
    <property type="molecule type" value="Genomic_DNA"/>
</dbReference>
<keyword evidence="2" id="KW-0575">Peroxidase</keyword>
<name>A0ABR1JZE5_9AGAR</name>
<organism evidence="12 13">
    <name type="scientific">Marasmiellus scandens</name>
    <dbReference type="NCBI Taxonomy" id="2682957"/>
    <lineage>
        <taxon>Eukaryota</taxon>
        <taxon>Fungi</taxon>
        <taxon>Dikarya</taxon>
        <taxon>Basidiomycota</taxon>
        <taxon>Agaricomycotina</taxon>
        <taxon>Agaricomycetes</taxon>
        <taxon>Agaricomycetidae</taxon>
        <taxon>Agaricales</taxon>
        <taxon>Marasmiineae</taxon>
        <taxon>Omphalotaceae</taxon>
        <taxon>Marasmiellus</taxon>
    </lineage>
</organism>
<dbReference type="InterPro" id="IPR013766">
    <property type="entry name" value="Thioredoxin_domain"/>
</dbReference>
<evidence type="ECO:0000256" key="10">
    <source>
        <dbReference type="SAM" id="MobiDB-lite"/>
    </source>
</evidence>
<evidence type="ECO:0000313" key="13">
    <source>
        <dbReference type="Proteomes" id="UP001498398"/>
    </source>
</evidence>
<dbReference type="InterPro" id="IPR000866">
    <property type="entry name" value="AhpC/TSA"/>
</dbReference>
<feature type="domain" description="Thioredoxin" evidence="11">
    <location>
        <begin position="5"/>
        <end position="158"/>
    </location>
</feature>
<feature type="compositionally biased region" description="Low complexity" evidence="10">
    <location>
        <begin position="162"/>
        <end position="179"/>
    </location>
</feature>
<feature type="region of interest" description="Disordered" evidence="10">
    <location>
        <begin position="159"/>
        <end position="179"/>
    </location>
</feature>
<comment type="catalytic activity">
    <reaction evidence="9">
        <text>a hydroperoxide + [thioredoxin]-dithiol = an alcohol + [thioredoxin]-disulfide + H2O</text>
        <dbReference type="Rhea" id="RHEA:62620"/>
        <dbReference type="Rhea" id="RHEA-COMP:10698"/>
        <dbReference type="Rhea" id="RHEA-COMP:10700"/>
        <dbReference type="ChEBI" id="CHEBI:15377"/>
        <dbReference type="ChEBI" id="CHEBI:29950"/>
        <dbReference type="ChEBI" id="CHEBI:30879"/>
        <dbReference type="ChEBI" id="CHEBI:35924"/>
        <dbReference type="ChEBI" id="CHEBI:50058"/>
        <dbReference type="EC" id="1.11.1.24"/>
    </reaction>
</comment>
<evidence type="ECO:0000256" key="7">
    <source>
        <dbReference type="ARBA" id="ARBA00032824"/>
    </source>
</evidence>
<evidence type="ECO:0000256" key="2">
    <source>
        <dbReference type="ARBA" id="ARBA00022559"/>
    </source>
</evidence>
<evidence type="ECO:0000256" key="9">
    <source>
        <dbReference type="ARBA" id="ARBA00049091"/>
    </source>
</evidence>
<dbReference type="CDD" id="cd03017">
    <property type="entry name" value="PRX_BCP"/>
    <property type="match status" value="1"/>
</dbReference>
<evidence type="ECO:0000256" key="8">
    <source>
        <dbReference type="ARBA" id="ARBA00038489"/>
    </source>
</evidence>
<proteinExistence type="inferred from homology"/>
<dbReference type="PANTHER" id="PTHR42801">
    <property type="entry name" value="THIOREDOXIN-DEPENDENT PEROXIDE REDUCTASE"/>
    <property type="match status" value="1"/>
</dbReference>
<dbReference type="EC" id="1.11.1.24" evidence="1"/>
<gene>
    <name evidence="12" type="ORF">VKT23_003674</name>
</gene>
<dbReference type="SUPFAM" id="SSF52833">
    <property type="entry name" value="Thioredoxin-like"/>
    <property type="match status" value="1"/>
</dbReference>
<keyword evidence="4" id="KW-0560">Oxidoreductase</keyword>
<dbReference type="Pfam" id="PF00578">
    <property type="entry name" value="AhpC-TSA"/>
    <property type="match status" value="1"/>
</dbReference>
<dbReference type="Proteomes" id="UP001498398">
    <property type="component" value="Unassembled WGS sequence"/>
</dbReference>
<dbReference type="InterPro" id="IPR050924">
    <property type="entry name" value="Peroxiredoxin_BCP/PrxQ"/>
</dbReference>
<dbReference type="PROSITE" id="PS51352">
    <property type="entry name" value="THIOREDOXIN_2"/>
    <property type="match status" value="1"/>
</dbReference>
<keyword evidence="5" id="KW-1015">Disulfide bond</keyword>
<dbReference type="Gene3D" id="3.40.30.10">
    <property type="entry name" value="Glutaredoxin"/>
    <property type="match status" value="1"/>
</dbReference>
<dbReference type="PANTHER" id="PTHR42801:SF4">
    <property type="entry name" value="AHPC_TSA FAMILY PROTEIN"/>
    <property type="match status" value="1"/>
</dbReference>
<comment type="similarity">
    <text evidence="8">Belongs to the peroxiredoxin family. BCP/PrxQ subfamily.</text>
</comment>
<keyword evidence="6" id="KW-0676">Redox-active center</keyword>
<evidence type="ECO:0000313" key="12">
    <source>
        <dbReference type="EMBL" id="KAK7469183.1"/>
    </source>
</evidence>
<evidence type="ECO:0000256" key="5">
    <source>
        <dbReference type="ARBA" id="ARBA00023157"/>
    </source>
</evidence>